<dbReference type="RefSeq" id="WP_369705619.1">
    <property type="nucleotide sequence ID" value="NZ_JBGEWD010000023.1"/>
</dbReference>
<dbReference type="InterPro" id="IPR033248">
    <property type="entry name" value="Transketolase_C"/>
</dbReference>
<keyword evidence="3" id="KW-1185">Reference proteome</keyword>
<dbReference type="SUPFAM" id="SSF52922">
    <property type="entry name" value="TK C-terminal domain-like"/>
    <property type="match status" value="1"/>
</dbReference>
<dbReference type="SMART" id="SM00861">
    <property type="entry name" value="Transket_pyr"/>
    <property type="match status" value="1"/>
</dbReference>
<dbReference type="InterPro" id="IPR005475">
    <property type="entry name" value="Transketolase-like_Pyr-bd"/>
</dbReference>
<dbReference type="Pfam" id="PF02780">
    <property type="entry name" value="Transketolase_C"/>
    <property type="match status" value="1"/>
</dbReference>
<dbReference type="InterPro" id="IPR051157">
    <property type="entry name" value="PDH/Transketolase"/>
</dbReference>
<dbReference type="PANTHER" id="PTHR43825:SF1">
    <property type="entry name" value="TRANSKETOLASE-LIKE PYRIMIDINE-BINDING DOMAIN-CONTAINING PROTEIN"/>
    <property type="match status" value="1"/>
</dbReference>
<dbReference type="Proteomes" id="UP001564657">
    <property type="component" value="Unassembled WGS sequence"/>
</dbReference>
<feature type="domain" description="Transketolase-like pyrimidine-binding" evidence="1">
    <location>
        <begin position="14"/>
        <end position="180"/>
    </location>
</feature>
<dbReference type="Gene3D" id="3.40.50.970">
    <property type="match status" value="1"/>
</dbReference>
<protein>
    <submittedName>
        <fullName evidence="2">Transketolase family protein</fullName>
    </submittedName>
</protein>
<gene>
    <name evidence="2" type="ORF">AB8U03_16300</name>
</gene>
<dbReference type="Pfam" id="PF02779">
    <property type="entry name" value="Transket_pyr"/>
    <property type="match status" value="1"/>
</dbReference>
<comment type="caution">
    <text evidence="2">The sequence shown here is derived from an EMBL/GenBank/DDBJ whole genome shotgun (WGS) entry which is preliminary data.</text>
</comment>
<dbReference type="InterPro" id="IPR029061">
    <property type="entry name" value="THDP-binding"/>
</dbReference>
<evidence type="ECO:0000259" key="1">
    <source>
        <dbReference type="SMART" id="SM00861"/>
    </source>
</evidence>
<dbReference type="Gene3D" id="3.40.50.920">
    <property type="match status" value="1"/>
</dbReference>
<accession>A0ABV4BSG6</accession>
<organism evidence="2 3">
    <name type="scientific">Clostridium moutaii</name>
    <dbReference type="NCBI Taxonomy" id="3240932"/>
    <lineage>
        <taxon>Bacteria</taxon>
        <taxon>Bacillati</taxon>
        <taxon>Bacillota</taxon>
        <taxon>Clostridia</taxon>
        <taxon>Eubacteriales</taxon>
        <taxon>Clostridiaceae</taxon>
        <taxon>Clostridium</taxon>
    </lineage>
</organism>
<evidence type="ECO:0000313" key="2">
    <source>
        <dbReference type="EMBL" id="MEY8001729.1"/>
    </source>
</evidence>
<dbReference type="InterPro" id="IPR009014">
    <property type="entry name" value="Transketo_C/PFOR_II"/>
</dbReference>
<reference evidence="2 3" key="1">
    <citation type="submission" date="2024-08" db="EMBL/GenBank/DDBJ databases">
        <title>Clostridium lapicellarii sp. nov., and Clostridium renhuaiense sp. nov., two species isolated from the mud in a fermentation cellar used for producing sauce-flavour Chinese liquors.</title>
        <authorList>
            <person name="Yang F."/>
            <person name="Wang H."/>
            <person name="Chen L.Q."/>
            <person name="Zhou N."/>
            <person name="Lu J.J."/>
            <person name="Pu X.X."/>
            <person name="Wan B."/>
            <person name="Wang L."/>
            <person name="Liu S.J."/>
        </authorList>
    </citation>
    <scope>NUCLEOTIDE SEQUENCE [LARGE SCALE GENOMIC DNA]</scope>
    <source>
        <strain evidence="2 3">MT-5</strain>
    </source>
</reference>
<dbReference type="CDD" id="cd07033">
    <property type="entry name" value="TPP_PYR_DXS_TK_like"/>
    <property type="match status" value="1"/>
</dbReference>
<sequence length="334" mass="36347">MGVILAEKNVVDSKAMRDAYAETLMELAKKDERVVALDADLMSSMGMKPFAKEYPERTFDVGIAEANMIGLASGLSLTGKIPFAHTFGVFASRRACDQVAISGAYQKANIRIVGSDPGVTAAYNGGTHQTYEDLGIMRGIPGMTVMEPTDVTMLKDILKQVKDKYGMYYIRLVRKISTKIYEEGSTFEIGKAVEVVKGNDATVIASGLLVAEAIKAAKILENKGISIRVLNMFTIKPVDKEAIIKSARETGAIITAENHNILNGLGSAVAEVLTENTPVPMERIGMPDCYGEVGSIDYLKDKYGLNCSNVVDKVEKVLKRKNTNMEVNYESSSY</sequence>
<dbReference type="EMBL" id="JBGEWD010000023">
    <property type="protein sequence ID" value="MEY8001729.1"/>
    <property type="molecule type" value="Genomic_DNA"/>
</dbReference>
<name>A0ABV4BSG6_9CLOT</name>
<dbReference type="SUPFAM" id="SSF52518">
    <property type="entry name" value="Thiamin diphosphate-binding fold (THDP-binding)"/>
    <property type="match status" value="1"/>
</dbReference>
<proteinExistence type="predicted"/>
<evidence type="ECO:0000313" key="3">
    <source>
        <dbReference type="Proteomes" id="UP001564657"/>
    </source>
</evidence>
<dbReference type="PANTHER" id="PTHR43825">
    <property type="entry name" value="PYRUVATE DEHYDROGENASE E1 COMPONENT"/>
    <property type="match status" value="1"/>
</dbReference>